<gene>
    <name evidence="2" type="ORF">HETIRDRAFT_407681</name>
</gene>
<feature type="region of interest" description="Disordered" evidence="1">
    <location>
        <begin position="1"/>
        <end position="148"/>
    </location>
</feature>
<feature type="region of interest" description="Disordered" evidence="1">
    <location>
        <begin position="166"/>
        <end position="255"/>
    </location>
</feature>
<sequence>MASSSYAPRTLVPSPSPEPEILMTPSSIARSPMKLPVSPAPVVQTSSQSYQEQKKKGGLLSALGLRRSKITSRQPQPPSPPQLKPVVSREAQGSVPAKVVTSEKSTPFPVDPRTKVATTSSRHGMAAPVAVPIPGHHIRERKTSGSYGFGPFRLLSKRHRTVSAASAEAVDGTNAASTIITSPAGSTRSPTPGLPPPQRDPVQAAGDWRNQEEEKARHRGGARRRRPGVTFEGYESDHPQAEQHKQGYVARMRSR</sequence>
<organism evidence="2 3">
    <name type="scientific">Heterobasidion irregulare (strain TC 32-1)</name>
    <dbReference type="NCBI Taxonomy" id="747525"/>
    <lineage>
        <taxon>Eukaryota</taxon>
        <taxon>Fungi</taxon>
        <taxon>Dikarya</taxon>
        <taxon>Basidiomycota</taxon>
        <taxon>Agaricomycotina</taxon>
        <taxon>Agaricomycetes</taxon>
        <taxon>Russulales</taxon>
        <taxon>Bondarzewiaceae</taxon>
        <taxon>Heterobasidion</taxon>
        <taxon>Heterobasidion annosum species complex</taxon>
    </lineage>
</organism>
<evidence type="ECO:0000256" key="1">
    <source>
        <dbReference type="SAM" id="MobiDB-lite"/>
    </source>
</evidence>
<keyword evidence="3" id="KW-1185">Reference proteome</keyword>
<feature type="compositionally biased region" description="Basic residues" evidence="1">
    <location>
        <begin position="217"/>
        <end position="227"/>
    </location>
</feature>
<dbReference type="eggNOG" id="ENOG502R0SP">
    <property type="taxonomic scope" value="Eukaryota"/>
</dbReference>
<feature type="compositionally biased region" description="Basic and acidic residues" evidence="1">
    <location>
        <begin position="235"/>
        <end position="245"/>
    </location>
</feature>
<proteinExistence type="predicted"/>
<protein>
    <submittedName>
        <fullName evidence="2">Uncharacterized protein</fullName>
    </submittedName>
</protein>
<dbReference type="Proteomes" id="UP000030671">
    <property type="component" value="Unassembled WGS sequence"/>
</dbReference>
<accession>W4KIX8</accession>
<dbReference type="AlphaFoldDB" id="W4KIX8"/>
<dbReference type="RefSeq" id="XP_009542615.1">
    <property type="nucleotide sequence ID" value="XM_009544320.1"/>
</dbReference>
<evidence type="ECO:0000313" key="2">
    <source>
        <dbReference type="EMBL" id="ETW85793.1"/>
    </source>
</evidence>
<dbReference type="OrthoDB" id="3058872at2759"/>
<dbReference type="InParanoid" id="W4KIX8"/>
<name>W4KIX8_HETIT</name>
<dbReference type="HOGENOM" id="CLU_1090121_0_0_1"/>
<dbReference type="KEGG" id="hir:HETIRDRAFT_407681"/>
<evidence type="ECO:0000313" key="3">
    <source>
        <dbReference type="Proteomes" id="UP000030671"/>
    </source>
</evidence>
<dbReference type="GeneID" id="20672623"/>
<reference evidence="2 3" key="1">
    <citation type="journal article" date="2012" name="New Phytol.">
        <title>Insight into trade-off between wood decay and parasitism from the genome of a fungal forest pathogen.</title>
        <authorList>
            <person name="Olson A."/>
            <person name="Aerts A."/>
            <person name="Asiegbu F."/>
            <person name="Belbahri L."/>
            <person name="Bouzid O."/>
            <person name="Broberg A."/>
            <person name="Canback B."/>
            <person name="Coutinho P.M."/>
            <person name="Cullen D."/>
            <person name="Dalman K."/>
            <person name="Deflorio G."/>
            <person name="van Diepen L.T."/>
            <person name="Dunand C."/>
            <person name="Duplessis S."/>
            <person name="Durling M."/>
            <person name="Gonthier P."/>
            <person name="Grimwood J."/>
            <person name="Fossdal C.G."/>
            <person name="Hansson D."/>
            <person name="Henrissat B."/>
            <person name="Hietala A."/>
            <person name="Himmelstrand K."/>
            <person name="Hoffmeister D."/>
            <person name="Hogberg N."/>
            <person name="James T.Y."/>
            <person name="Karlsson M."/>
            <person name="Kohler A."/>
            <person name="Kues U."/>
            <person name="Lee Y.H."/>
            <person name="Lin Y.C."/>
            <person name="Lind M."/>
            <person name="Lindquist E."/>
            <person name="Lombard V."/>
            <person name="Lucas S."/>
            <person name="Lunden K."/>
            <person name="Morin E."/>
            <person name="Murat C."/>
            <person name="Park J."/>
            <person name="Raffaello T."/>
            <person name="Rouze P."/>
            <person name="Salamov A."/>
            <person name="Schmutz J."/>
            <person name="Solheim H."/>
            <person name="Stahlberg J."/>
            <person name="Velez H."/>
            <person name="de Vries R.P."/>
            <person name="Wiebenga A."/>
            <person name="Woodward S."/>
            <person name="Yakovlev I."/>
            <person name="Garbelotto M."/>
            <person name="Martin F."/>
            <person name="Grigoriev I.V."/>
            <person name="Stenlid J."/>
        </authorList>
    </citation>
    <scope>NUCLEOTIDE SEQUENCE [LARGE SCALE GENOMIC DNA]</scope>
    <source>
        <strain evidence="2 3">TC 32-1</strain>
    </source>
</reference>
<dbReference type="EMBL" id="KI925455">
    <property type="protein sequence ID" value="ETW85793.1"/>
    <property type="molecule type" value="Genomic_DNA"/>
</dbReference>
<feature type="compositionally biased region" description="Polar residues" evidence="1">
    <location>
        <begin position="174"/>
        <end position="190"/>
    </location>
</feature>